<evidence type="ECO:0000256" key="4">
    <source>
        <dbReference type="ARBA" id="ARBA00023163"/>
    </source>
</evidence>
<dbReference type="PANTHER" id="PTHR30346:SF29">
    <property type="entry name" value="LYSR SUBSTRATE-BINDING"/>
    <property type="match status" value="1"/>
</dbReference>
<comment type="similarity">
    <text evidence="1">Belongs to the LysR transcriptional regulatory family.</text>
</comment>
<dbReference type="Gene3D" id="1.10.10.10">
    <property type="entry name" value="Winged helix-like DNA-binding domain superfamily/Winged helix DNA-binding domain"/>
    <property type="match status" value="1"/>
</dbReference>
<comment type="caution">
    <text evidence="6">The sequence shown here is derived from an EMBL/GenBank/DDBJ whole genome shotgun (WGS) entry which is preliminary data.</text>
</comment>
<evidence type="ECO:0000256" key="3">
    <source>
        <dbReference type="ARBA" id="ARBA00023125"/>
    </source>
</evidence>
<dbReference type="SUPFAM" id="SSF46785">
    <property type="entry name" value="Winged helix' DNA-binding domain"/>
    <property type="match status" value="1"/>
</dbReference>
<accession>A0ABV9UYC2</accession>
<name>A0ABV9UYC2_9ACTN</name>
<evidence type="ECO:0000256" key="2">
    <source>
        <dbReference type="ARBA" id="ARBA00023015"/>
    </source>
</evidence>
<dbReference type="Pfam" id="PF03466">
    <property type="entry name" value="LysR_substrate"/>
    <property type="match status" value="1"/>
</dbReference>
<dbReference type="RefSeq" id="WP_344377782.1">
    <property type="nucleotide sequence ID" value="NZ_BAAASQ010000019.1"/>
</dbReference>
<evidence type="ECO:0000256" key="1">
    <source>
        <dbReference type="ARBA" id="ARBA00009437"/>
    </source>
</evidence>
<organism evidence="6 7">
    <name type="scientific">Streptomyces mauvecolor</name>
    <dbReference type="NCBI Taxonomy" id="58345"/>
    <lineage>
        <taxon>Bacteria</taxon>
        <taxon>Bacillati</taxon>
        <taxon>Actinomycetota</taxon>
        <taxon>Actinomycetes</taxon>
        <taxon>Kitasatosporales</taxon>
        <taxon>Streptomycetaceae</taxon>
        <taxon>Streptomyces</taxon>
    </lineage>
</organism>
<dbReference type="Pfam" id="PF00126">
    <property type="entry name" value="HTH_1"/>
    <property type="match status" value="1"/>
</dbReference>
<sequence>MGNLTDVYTWERLRVFAAVARHGSIRAAAESLHVTGPAVSQHIRKLEQEAGCKLLEPDGRGIRLTHAGRILSASAQQMDAVATHAMKDLAALSTLVAGPLRVGAVASVLRALVPQALLALTERYPRLLPELQDGEATDMLPALHTGELDAVVMESWTHSPSRIPPAVRTHPLAHERALLAVSDRHPLAHLQEVPLNSLRGQIWTSCPAGSNAHQALVQLLRSVGLPHSTIRYCVADYTTQLQLVAAGLTVALIPQMAAPRDHPGVRLLRCRPSVTRTLSVATTWHTETPAVHAFVAEMIRTAHDRIPQADNADMSGGGC</sequence>
<dbReference type="Gene3D" id="3.40.190.10">
    <property type="entry name" value="Periplasmic binding protein-like II"/>
    <property type="match status" value="2"/>
</dbReference>
<dbReference type="InterPro" id="IPR000847">
    <property type="entry name" value="LysR_HTH_N"/>
</dbReference>
<evidence type="ECO:0000313" key="7">
    <source>
        <dbReference type="Proteomes" id="UP001595834"/>
    </source>
</evidence>
<dbReference type="InterPro" id="IPR036388">
    <property type="entry name" value="WH-like_DNA-bd_sf"/>
</dbReference>
<keyword evidence="2" id="KW-0805">Transcription regulation</keyword>
<reference evidence="7" key="1">
    <citation type="journal article" date="2019" name="Int. J. Syst. Evol. Microbiol.">
        <title>The Global Catalogue of Microorganisms (GCM) 10K type strain sequencing project: providing services to taxonomists for standard genome sequencing and annotation.</title>
        <authorList>
            <consortium name="The Broad Institute Genomics Platform"/>
            <consortium name="The Broad Institute Genome Sequencing Center for Infectious Disease"/>
            <person name="Wu L."/>
            <person name="Ma J."/>
        </authorList>
    </citation>
    <scope>NUCLEOTIDE SEQUENCE [LARGE SCALE GENOMIC DNA]</scope>
    <source>
        <strain evidence="7">CCM 7224</strain>
    </source>
</reference>
<keyword evidence="7" id="KW-1185">Reference proteome</keyword>
<dbReference type="PROSITE" id="PS50931">
    <property type="entry name" value="HTH_LYSR"/>
    <property type="match status" value="1"/>
</dbReference>
<gene>
    <name evidence="6" type="ORF">ACFPFX_33535</name>
</gene>
<dbReference type="SUPFAM" id="SSF53850">
    <property type="entry name" value="Periplasmic binding protein-like II"/>
    <property type="match status" value="1"/>
</dbReference>
<keyword evidence="4" id="KW-0804">Transcription</keyword>
<dbReference type="InterPro" id="IPR005119">
    <property type="entry name" value="LysR_subst-bd"/>
</dbReference>
<evidence type="ECO:0000313" key="6">
    <source>
        <dbReference type="EMBL" id="MFC4961224.1"/>
    </source>
</evidence>
<feature type="domain" description="HTH lysR-type" evidence="5">
    <location>
        <begin position="8"/>
        <end position="65"/>
    </location>
</feature>
<proteinExistence type="inferred from homology"/>
<protein>
    <submittedName>
        <fullName evidence="6">LysR family transcriptional regulator</fullName>
    </submittedName>
</protein>
<dbReference type="Proteomes" id="UP001595834">
    <property type="component" value="Unassembled WGS sequence"/>
</dbReference>
<keyword evidence="3" id="KW-0238">DNA-binding</keyword>
<evidence type="ECO:0000259" key="5">
    <source>
        <dbReference type="PROSITE" id="PS50931"/>
    </source>
</evidence>
<dbReference type="EMBL" id="JBHSIZ010000045">
    <property type="protein sequence ID" value="MFC4961224.1"/>
    <property type="molecule type" value="Genomic_DNA"/>
</dbReference>
<dbReference type="InterPro" id="IPR036390">
    <property type="entry name" value="WH_DNA-bd_sf"/>
</dbReference>
<dbReference type="PANTHER" id="PTHR30346">
    <property type="entry name" value="TRANSCRIPTIONAL DUAL REGULATOR HCAR-RELATED"/>
    <property type="match status" value="1"/>
</dbReference>